<keyword evidence="3" id="KW-0378">Hydrolase</keyword>
<reference evidence="6 7" key="1">
    <citation type="journal article" date="2014" name="Int. J. Syst. Evol. Microbiol.">
        <title>Complete genome sequence of Corynebacterium casei LMG S-19264T (=DSM 44701T), isolated from a smear-ripened cheese.</title>
        <authorList>
            <consortium name="US DOE Joint Genome Institute (JGI-PGF)"/>
            <person name="Walter F."/>
            <person name="Albersmeier A."/>
            <person name="Kalinowski J."/>
            <person name="Ruckert C."/>
        </authorList>
    </citation>
    <scope>NUCLEOTIDE SEQUENCE [LARGE SCALE GENOMIC DNA]</scope>
    <source>
        <strain evidence="6 7">CGMCC 1.7286</strain>
    </source>
</reference>
<organism evidence="6 7">
    <name type="scientific">Marinobacterium nitratireducens</name>
    <dbReference type="NCBI Taxonomy" id="518897"/>
    <lineage>
        <taxon>Bacteria</taxon>
        <taxon>Pseudomonadati</taxon>
        <taxon>Pseudomonadota</taxon>
        <taxon>Gammaproteobacteria</taxon>
        <taxon>Oceanospirillales</taxon>
        <taxon>Oceanospirillaceae</taxon>
        <taxon>Marinobacterium</taxon>
    </lineage>
</organism>
<evidence type="ECO:0000256" key="1">
    <source>
        <dbReference type="ARBA" id="ARBA00008779"/>
    </source>
</evidence>
<keyword evidence="4" id="KW-0106">Calcium</keyword>
<dbReference type="InterPro" id="IPR024607">
    <property type="entry name" value="Sulfatase_CS"/>
</dbReference>
<dbReference type="AlphaFoldDB" id="A0A918DNB0"/>
<name>A0A918DNB0_9GAMM</name>
<keyword evidence="2" id="KW-0479">Metal-binding</keyword>
<dbReference type="InterPro" id="IPR000917">
    <property type="entry name" value="Sulfatase_N"/>
</dbReference>
<accession>A0A918DNB0</accession>
<evidence type="ECO:0000259" key="5">
    <source>
        <dbReference type="Pfam" id="PF00884"/>
    </source>
</evidence>
<dbReference type="CDD" id="cd16025">
    <property type="entry name" value="PAS_like"/>
    <property type="match status" value="1"/>
</dbReference>
<feature type="domain" description="Sulfatase N-terminal" evidence="5">
    <location>
        <begin position="46"/>
        <end position="494"/>
    </location>
</feature>
<evidence type="ECO:0000256" key="3">
    <source>
        <dbReference type="ARBA" id="ARBA00022801"/>
    </source>
</evidence>
<dbReference type="SUPFAM" id="SSF53649">
    <property type="entry name" value="Alkaline phosphatase-like"/>
    <property type="match status" value="1"/>
</dbReference>
<keyword evidence="7" id="KW-1185">Reference proteome</keyword>
<protein>
    <submittedName>
        <fullName evidence="6">Arylsulfatase</fullName>
    </submittedName>
</protein>
<dbReference type="Pfam" id="PF00884">
    <property type="entry name" value="Sulfatase"/>
    <property type="match status" value="1"/>
</dbReference>
<comment type="caution">
    <text evidence="6">The sequence shown here is derived from an EMBL/GenBank/DDBJ whole genome shotgun (WGS) entry which is preliminary data.</text>
</comment>
<dbReference type="Gene3D" id="3.30.1120.10">
    <property type="match status" value="1"/>
</dbReference>
<sequence>MFVGRFNNNGINQMHNYKKMLFHALSAALLSVVGPAESLLASETRPNILLIVADDLGYSDIGAYGGEINTPNLDALAGSGLTMTNFHANPSCSPTRASLMSGTDSHLAGLGIMYEMRHGAASPEQLAADGYKGYLLPELEAFPTKLRQAGYHTYMVGKWHLANVQGGLAQTIPAARGFERSFSLVQGGASHYGDSLAALPSPFPVGAPRHNQHALYTEDWNIGTELPADFYSTTFYTDKLIEYIESDSADGQPFFAYAAYTAPHWPLQLPLEAKEEGSEWQRKFQSYQAQYEAGYDALIHRRLAKMKRLGIIARDAEYDDWAEYGRGNGIPAWNSLSSEERKRKAREMAVYAVMVEYMDYQIGRLLARVDQENTVVVFMSDNGAEATSPRALWNSIGVPADSGNEYENLLRDSAGTGDYNGYDNLGFPGSYFAYDPGWARVSGLPHRGYKSMTSEGGISVPMILSGPGVRSDGALSGAFGTVMDLAPTFLQLAQADSPVQELRGESMLPFLAGDRDAIHAAGYGVGWELLGGKAYIEDGYKLFALDPRHGGDGVSWSLYDLVNDRAEQHDLFWDPGYAERVEHLLQQYERYADDTGVVPYP</sequence>
<dbReference type="InterPro" id="IPR017850">
    <property type="entry name" value="Alkaline_phosphatase_core_sf"/>
</dbReference>
<gene>
    <name evidence="6" type="primary">atsA</name>
    <name evidence="6" type="ORF">GCM10011348_03670</name>
</gene>
<dbReference type="Proteomes" id="UP000599578">
    <property type="component" value="Unassembled WGS sequence"/>
</dbReference>
<dbReference type="InterPro" id="IPR050738">
    <property type="entry name" value="Sulfatase"/>
</dbReference>
<dbReference type="PROSITE" id="PS00149">
    <property type="entry name" value="SULFATASE_2"/>
    <property type="match status" value="1"/>
</dbReference>
<dbReference type="GO" id="GO:0004065">
    <property type="term" value="F:arylsulfatase activity"/>
    <property type="evidence" value="ECO:0007669"/>
    <property type="project" value="TreeGrafter"/>
</dbReference>
<dbReference type="EMBL" id="BMLT01000001">
    <property type="protein sequence ID" value="GGO76444.1"/>
    <property type="molecule type" value="Genomic_DNA"/>
</dbReference>
<comment type="similarity">
    <text evidence="1">Belongs to the sulfatase family.</text>
</comment>
<proteinExistence type="inferred from homology"/>
<dbReference type="PANTHER" id="PTHR42693:SF33">
    <property type="entry name" value="ARYLSULFATASE"/>
    <property type="match status" value="1"/>
</dbReference>
<evidence type="ECO:0000256" key="4">
    <source>
        <dbReference type="ARBA" id="ARBA00022837"/>
    </source>
</evidence>
<evidence type="ECO:0000313" key="7">
    <source>
        <dbReference type="Proteomes" id="UP000599578"/>
    </source>
</evidence>
<dbReference type="Gene3D" id="3.40.720.10">
    <property type="entry name" value="Alkaline Phosphatase, subunit A"/>
    <property type="match status" value="1"/>
</dbReference>
<evidence type="ECO:0000313" key="6">
    <source>
        <dbReference type="EMBL" id="GGO76444.1"/>
    </source>
</evidence>
<dbReference type="GO" id="GO:0046872">
    <property type="term" value="F:metal ion binding"/>
    <property type="evidence" value="ECO:0007669"/>
    <property type="project" value="UniProtKB-KW"/>
</dbReference>
<evidence type="ECO:0000256" key="2">
    <source>
        <dbReference type="ARBA" id="ARBA00022723"/>
    </source>
</evidence>
<dbReference type="PANTHER" id="PTHR42693">
    <property type="entry name" value="ARYLSULFATASE FAMILY MEMBER"/>
    <property type="match status" value="1"/>
</dbReference>